<evidence type="ECO:0000313" key="2">
    <source>
        <dbReference type="Proteomes" id="UP000549394"/>
    </source>
</evidence>
<dbReference type="Proteomes" id="UP000549394">
    <property type="component" value="Unassembled WGS sequence"/>
</dbReference>
<dbReference type="OrthoDB" id="10054414at2759"/>
<dbReference type="EMBL" id="CAJFCJ010000001">
    <property type="protein sequence ID" value="CAD5110802.1"/>
    <property type="molecule type" value="Genomic_DNA"/>
</dbReference>
<keyword evidence="2" id="KW-1185">Reference proteome</keyword>
<accession>A0A7I8V3Z5</accession>
<comment type="caution">
    <text evidence="1">The sequence shown here is derived from an EMBL/GenBank/DDBJ whole genome shotgun (WGS) entry which is preliminary data.</text>
</comment>
<dbReference type="SUPFAM" id="SSF56784">
    <property type="entry name" value="HAD-like"/>
    <property type="match status" value="1"/>
</dbReference>
<dbReference type="InterPro" id="IPR023214">
    <property type="entry name" value="HAD_sf"/>
</dbReference>
<evidence type="ECO:0000313" key="1">
    <source>
        <dbReference type="EMBL" id="CAD5110802.1"/>
    </source>
</evidence>
<proteinExistence type="predicted"/>
<dbReference type="Gene3D" id="3.40.50.1000">
    <property type="entry name" value="HAD superfamily/HAD-like"/>
    <property type="match status" value="1"/>
</dbReference>
<gene>
    <name evidence="1" type="ORF">DGYR_LOCUS163</name>
</gene>
<dbReference type="AlphaFoldDB" id="A0A7I8V3Z5"/>
<organism evidence="1 2">
    <name type="scientific">Dimorphilus gyrociliatus</name>
    <dbReference type="NCBI Taxonomy" id="2664684"/>
    <lineage>
        <taxon>Eukaryota</taxon>
        <taxon>Metazoa</taxon>
        <taxon>Spiralia</taxon>
        <taxon>Lophotrochozoa</taxon>
        <taxon>Annelida</taxon>
        <taxon>Polychaeta</taxon>
        <taxon>Polychaeta incertae sedis</taxon>
        <taxon>Dinophilidae</taxon>
        <taxon>Dimorphilus</taxon>
    </lineage>
</organism>
<sequence length="203" mass="23089">MASSAEKVKAKTIIRELICKGIKILAFDFDNTIVRVHTGGEWKSSLEKLEAQIRPCMKELLSAALESSLHVCIVTFSEQFKLIEDLMASAFTKYNYKKILLRCNTKHWPRGEEGHGPLPQIAMMTLGKEQHLSWVVTQLYQTHGELIKPQEILLLDDDERNCRIAREFNHNSFVVTDSINLKEFADYAKQLDVDLAPPVTVSS</sequence>
<dbReference type="InterPro" id="IPR036412">
    <property type="entry name" value="HAD-like_sf"/>
</dbReference>
<reference evidence="1 2" key="1">
    <citation type="submission" date="2020-08" db="EMBL/GenBank/DDBJ databases">
        <authorList>
            <person name="Hejnol A."/>
        </authorList>
    </citation>
    <scope>NUCLEOTIDE SEQUENCE [LARGE SCALE GENOMIC DNA]</scope>
</reference>
<protein>
    <submittedName>
        <fullName evidence="1">DgyrCDS167</fullName>
    </submittedName>
</protein>
<name>A0A7I8V3Z5_9ANNE</name>